<dbReference type="OrthoDB" id="408493at2759"/>
<dbReference type="AlphaFoldDB" id="A0A5J5F2F1"/>
<sequence>MFMGMPMKWVALTTLTVQNSALIIIMHYSRVMPTTSGRYLASTAVLANEIIKMVVCLAVASRERRKVDGSMSSLALTAGNLWSDIFRRDSWKLAIPACLYTVQNSLQYVAVSNLDAATFQVTYQLKILTTALFSVILLHRRLSFLKWVSLVTLTAGVAIVQLPAASSNDSAHHRRSATYEGIHNDHSEEPAMDRATGLFSVVISCVISGLAGVYFEKILKGSQTSLWIRNIQLSIWALIPAVIGMVYVDGRTIMEQGFFTGYNAITWLAILFQAIGGIVVALCVNYADNIAKNFATSISILISCIASVYFFDFALTINFILGAITVLFATFLYSKPDVPSSNPEYTRLEKAADVEQGELEETKH</sequence>
<feature type="transmembrane region" description="Helical" evidence="5">
    <location>
        <begin position="267"/>
        <end position="287"/>
    </location>
</feature>
<dbReference type="NCBIfam" id="TIGR00803">
    <property type="entry name" value="nst"/>
    <property type="match status" value="1"/>
</dbReference>
<keyword evidence="6" id="KW-0762">Sugar transport</keyword>
<dbReference type="InterPro" id="IPR007271">
    <property type="entry name" value="Nuc_sug_transpt"/>
</dbReference>
<feature type="transmembrane region" description="Helical" evidence="5">
    <location>
        <begin position="294"/>
        <end position="311"/>
    </location>
</feature>
<evidence type="ECO:0000256" key="3">
    <source>
        <dbReference type="ARBA" id="ARBA00022989"/>
    </source>
</evidence>
<organism evidence="6 7">
    <name type="scientific">Sphaerosporella brunnea</name>
    <dbReference type="NCBI Taxonomy" id="1250544"/>
    <lineage>
        <taxon>Eukaryota</taxon>
        <taxon>Fungi</taxon>
        <taxon>Dikarya</taxon>
        <taxon>Ascomycota</taxon>
        <taxon>Pezizomycotina</taxon>
        <taxon>Pezizomycetes</taxon>
        <taxon>Pezizales</taxon>
        <taxon>Pyronemataceae</taxon>
        <taxon>Sphaerosporella</taxon>
    </lineage>
</organism>
<feature type="transmembrane region" description="Helical" evidence="5">
    <location>
        <begin position="227"/>
        <end position="247"/>
    </location>
</feature>
<dbReference type="InterPro" id="IPR037185">
    <property type="entry name" value="EmrE-like"/>
</dbReference>
<dbReference type="GO" id="GO:0015165">
    <property type="term" value="F:pyrimidine nucleotide-sugar transmembrane transporter activity"/>
    <property type="evidence" value="ECO:0007669"/>
    <property type="project" value="InterPro"/>
</dbReference>
<dbReference type="SUPFAM" id="SSF103481">
    <property type="entry name" value="Multidrug resistance efflux transporter EmrE"/>
    <property type="match status" value="1"/>
</dbReference>
<keyword evidence="3 5" id="KW-1133">Transmembrane helix</keyword>
<feature type="transmembrane region" description="Helical" evidence="5">
    <location>
        <begin position="39"/>
        <end position="60"/>
    </location>
</feature>
<accession>A0A5J5F2F1</accession>
<evidence type="ECO:0000256" key="5">
    <source>
        <dbReference type="SAM" id="Phobius"/>
    </source>
</evidence>
<gene>
    <name evidence="6" type="ORF">FN846DRAFT_775471</name>
</gene>
<dbReference type="PIRSF" id="PIRSF005799">
    <property type="entry name" value="UDP-gal_transpt"/>
    <property type="match status" value="1"/>
</dbReference>
<reference evidence="6 7" key="1">
    <citation type="submission" date="2019-09" db="EMBL/GenBank/DDBJ databases">
        <title>Draft genome of the ectomycorrhizal ascomycete Sphaerosporella brunnea.</title>
        <authorList>
            <consortium name="DOE Joint Genome Institute"/>
            <person name="Benucci G.M."/>
            <person name="Marozzi G."/>
            <person name="Antonielli L."/>
            <person name="Sanchez S."/>
            <person name="Marco P."/>
            <person name="Wang X."/>
            <person name="Falini L.B."/>
            <person name="Barry K."/>
            <person name="Haridas S."/>
            <person name="Lipzen A."/>
            <person name="Labutti K."/>
            <person name="Grigoriev I.V."/>
            <person name="Murat C."/>
            <person name="Martin F."/>
            <person name="Albertini E."/>
            <person name="Donnini D."/>
            <person name="Bonito G."/>
        </authorList>
    </citation>
    <scope>NUCLEOTIDE SEQUENCE [LARGE SCALE GENOMIC DNA]</scope>
    <source>
        <strain evidence="6 7">Sb_GMNB300</strain>
    </source>
</reference>
<dbReference type="InParanoid" id="A0A5J5F2F1"/>
<dbReference type="EMBL" id="VXIS01000048">
    <property type="protein sequence ID" value="KAA8910248.1"/>
    <property type="molecule type" value="Genomic_DNA"/>
</dbReference>
<keyword evidence="2 5" id="KW-0812">Transmembrane</keyword>
<dbReference type="Gene3D" id="1.10.3730.20">
    <property type="match status" value="1"/>
</dbReference>
<feature type="transmembrane region" description="Helical" evidence="5">
    <location>
        <begin position="195"/>
        <end position="215"/>
    </location>
</feature>
<comment type="subcellular location">
    <subcellularLocation>
        <location evidence="1">Membrane</location>
        <topology evidence="1">Multi-pass membrane protein</topology>
    </subcellularLocation>
</comment>
<dbReference type="Proteomes" id="UP000326924">
    <property type="component" value="Unassembled WGS sequence"/>
</dbReference>
<evidence type="ECO:0000256" key="2">
    <source>
        <dbReference type="ARBA" id="ARBA00022692"/>
    </source>
</evidence>
<protein>
    <submittedName>
        <fullName evidence="6">Nucleotide-sugar transporter-domain-containing protein</fullName>
    </submittedName>
</protein>
<comment type="caution">
    <text evidence="6">The sequence shown here is derived from an EMBL/GenBank/DDBJ whole genome shotgun (WGS) entry which is preliminary data.</text>
</comment>
<evidence type="ECO:0000313" key="6">
    <source>
        <dbReference type="EMBL" id="KAA8910248.1"/>
    </source>
</evidence>
<keyword evidence="4 5" id="KW-0472">Membrane</keyword>
<keyword evidence="7" id="KW-1185">Reference proteome</keyword>
<feature type="transmembrane region" description="Helical" evidence="5">
    <location>
        <begin position="144"/>
        <end position="164"/>
    </location>
</feature>
<evidence type="ECO:0000256" key="4">
    <source>
        <dbReference type="ARBA" id="ARBA00023136"/>
    </source>
</evidence>
<dbReference type="Pfam" id="PF04142">
    <property type="entry name" value="Nuc_sug_transp"/>
    <property type="match status" value="1"/>
</dbReference>
<evidence type="ECO:0000256" key="1">
    <source>
        <dbReference type="ARBA" id="ARBA00004141"/>
    </source>
</evidence>
<name>A0A5J5F2F1_9PEZI</name>
<keyword evidence="6" id="KW-0813">Transport</keyword>
<proteinExistence type="predicted"/>
<dbReference type="PANTHER" id="PTHR10231">
    <property type="entry name" value="NUCLEOTIDE-SUGAR TRANSMEMBRANE TRANSPORTER"/>
    <property type="match status" value="1"/>
</dbReference>
<evidence type="ECO:0000313" key="7">
    <source>
        <dbReference type="Proteomes" id="UP000326924"/>
    </source>
</evidence>
<dbReference type="GO" id="GO:0000139">
    <property type="term" value="C:Golgi membrane"/>
    <property type="evidence" value="ECO:0007669"/>
    <property type="project" value="InterPro"/>
</dbReference>